<protein>
    <submittedName>
        <fullName evidence="7">Uncharacterized protein</fullName>
    </submittedName>
</protein>
<evidence type="ECO:0000256" key="5">
    <source>
        <dbReference type="ARBA" id="ARBA00023136"/>
    </source>
</evidence>
<dbReference type="HOGENOM" id="CLU_107649_4_1_1"/>
<dbReference type="AlphaFoldDB" id="A0A067ML34"/>
<dbReference type="Pfam" id="PF01679">
    <property type="entry name" value="Pmp3"/>
    <property type="match status" value="1"/>
</dbReference>
<dbReference type="PANTHER" id="PTHR21659">
    <property type="entry name" value="HYDROPHOBIC PROTEIN RCI2 LOW TEMPERATURE AND SALT RESPONSIVE PROTEIN LTI6 -RELATED"/>
    <property type="match status" value="1"/>
</dbReference>
<comment type="subcellular location">
    <subcellularLocation>
        <location evidence="1">Membrane</location>
    </subcellularLocation>
</comment>
<reference evidence="8" key="1">
    <citation type="journal article" date="2014" name="Proc. Natl. Acad. Sci. U.S.A.">
        <title>Extensive sampling of basidiomycete genomes demonstrates inadequacy of the white-rot/brown-rot paradigm for wood decay fungi.</title>
        <authorList>
            <person name="Riley R."/>
            <person name="Salamov A.A."/>
            <person name="Brown D.W."/>
            <person name="Nagy L.G."/>
            <person name="Floudas D."/>
            <person name="Held B.W."/>
            <person name="Levasseur A."/>
            <person name="Lombard V."/>
            <person name="Morin E."/>
            <person name="Otillar R."/>
            <person name="Lindquist E.A."/>
            <person name="Sun H."/>
            <person name="LaButti K.M."/>
            <person name="Schmutz J."/>
            <person name="Jabbour D."/>
            <person name="Luo H."/>
            <person name="Baker S.E."/>
            <person name="Pisabarro A.G."/>
            <person name="Walton J.D."/>
            <person name="Blanchette R.A."/>
            <person name="Henrissat B."/>
            <person name="Martin F."/>
            <person name="Cullen D."/>
            <person name="Hibbett D.S."/>
            <person name="Grigoriev I.V."/>
        </authorList>
    </citation>
    <scope>NUCLEOTIDE SEQUENCE [LARGE SCALE GENOMIC DNA]</scope>
    <source>
        <strain evidence="8">FD-172 SS1</strain>
    </source>
</reference>
<dbReference type="PANTHER" id="PTHR21659:SF40">
    <property type="entry name" value="PHOSPHATIDYLSERINE DECARBOXYLASE"/>
    <property type="match status" value="1"/>
</dbReference>
<dbReference type="InParanoid" id="A0A067ML34"/>
<dbReference type="EMBL" id="KL198027">
    <property type="protein sequence ID" value="KDQ16468.1"/>
    <property type="molecule type" value="Genomic_DNA"/>
</dbReference>
<accession>A0A067ML34</accession>
<evidence type="ECO:0000313" key="7">
    <source>
        <dbReference type="EMBL" id="KDQ16468.1"/>
    </source>
</evidence>
<dbReference type="PROSITE" id="PS01309">
    <property type="entry name" value="UPF0057"/>
    <property type="match status" value="1"/>
</dbReference>
<evidence type="ECO:0000256" key="6">
    <source>
        <dbReference type="SAM" id="Phobius"/>
    </source>
</evidence>
<gene>
    <name evidence="7" type="ORF">BOTBODRAFT_30801</name>
</gene>
<name>A0A067ML34_BOTB1</name>
<keyword evidence="3 6" id="KW-0812">Transmembrane</keyword>
<dbReference type="Proteomes" id="UP000027195">
    <property type="component" value="Unassembled WGS sequence"/>
</dbReference>
<dbReference type="InterPro" id="IPR000612">
    <property type="entry name" value="PMP3"/>
</dbReference>
<comment type="similarity">
    <text evidence="2">Belongs to the UPF0057 (PMP3) family.</text>
</comment>
<keyword evidence="5 6" id="KW-0472">Membrane</keyword>
<dbReference type="FunCoup" id="A0A067ML34">
    <property type="interactions" value="137"/>
</dbReference>
<sequence>MNTILLVIIAILFPPLAVFFLTGCGADLLINILLTILGVIPGHIHAFYLIWKSRQLVRGPGLATAGPGYGTNTAAPAAPVY</sequence>
<keyword evidence="4 6" id="KW-1133">Transmembrane helix</keyword>
<keyword evidence="8" id="KW-1185">Reference proteome</keyword>
<dbReference type="GO" id="GO:0016020">
    <property type="term" value="C:membrane"/>
    <property type="evidence" value="ECO:0007669"/>
    <property type="project" value="UniProtKB-SubCell"/>
</dbReference>
<dbReference type="OrthoDB" id="2802411at2759"/>
<evidence type="ECO:0000256" key="3">
    <source>
        <dbReference type="ARBA" id="ARBA00022692"/>
    </source>
</evidence>
<feature type="transmembrane region" description="Helical" evidence="6">
    <location>
        <begin position="30"/>
        <end position="51"/>
    </location>
</feature>
<organism evidence="7 8">
    <name type="scientific">Botryobasidium botryosum (strain FD-172 SS1)</name>
    <dbReference type="NCBI Taxonomy" id="930990"/>
    <lineage>
        <taxon>Eukaryota</taxon>
        <taxon>Fungi</taxon>
        <taxon>Dikarya</taxon>
        <taxon>Basidiomycota</taxon>
        <taxon>Agaricomycotina</taxon>
        <taxon>Agaricomycetes</taxon>
        <taxon>Cantharellales</taxon>
        <taxon>Botryobasidiaceae</taxon>
        <taxon>Botryobasidium</taxon>
    </lineage>
</organism>
<evidence type="ECO:0000256" key="4">
    <source>
        <dbReference type="ARBA" id="ARBA00022989"/>
    </source>
</evidence>
<evidence type="ECO:0000256" key="1">
    <source>
        <dbReference type="ARBA" id="ARBA00004370"/>
    </source>
</evidence>
<proteinExistence type="inferred from homology"/>
<evidence type="ECO:0000256" key="2">
    <source>
        <dbReference type="ARBA" id="ARBA00009530"/>
    </source>
</evidence>
<evidence type="ECO:0000313" key="8">
    <source>
        <dbReference type="Proteomes" id="UP000027195"/>
    </source>
</evidence>